<dbReference type="InterPro" id="IPR034151">
    <property type="entry name" value="TOPRIM_DnaG_bac"/>
</dbReference>
<dbReference type="InterPro" id="IPR019475">
    <property type="entry name" value="DNA_primase_DnaB-bd"/>
</dbReference>
<dbReference type="CDD" id="cd03364">
    <property type="entry name" value="TOPRIM_DnaG_primases"/>
    <property type="match status" value="1"/>
</dbReference>
<evidence type="ECO:0000256" key="10">
    <source>
        <dbReference type="ARBA" id="ARBA00023125"/>
    </source>
</evidence>
<dbReference type="SUPFAM" id="SSF56731">
    <property type="entry name" value="DNA primase core"/>
    <property type="match status" value="1"/>
</dbReference>
<evidence type="ECO:0000256" key="4">
    <source>
        <dbReference type="ARBA" id="ARBA00022695"/>
    </source>
</evidence>
<keyword evidence="4 12" id="KW-0548">Nucleotidyltransferase</keyword>
<evidence type="ECO:0000256" key="11">
    <source>
        <dbReference type="ARBA" id="ARBA00023163"/>
    </source>
</evidence>
<comment type="function">
    <text evidence="12 13">RNA polymerase that catalyzes the synthesis of short RNA molecules used as primers for DNA polymerase during DNA replication.</text>
</comment>
<keyword evidence="10 12" id="KW-0238">DNA-binding</keyword>
<dbReference type="SMART" id="SM00493">
    <property type="entry name" value="TOPRIM"/>
    <property type="match status" value="1"/>
</dbReference>
<evidence type="ECO:0000256" key="2">
    <source>
        <dbReference type="ARBA" id="ARBA00022515"/>
    </source>
</evidence>
<proteinExistence type="inferred from homology"/>
<evidence type="ECO:0000256" key="6">
    <source>
        <dbReference type="ARBA" id="ARBA00022723"/>
    </source>
</evidence>
<evidence type="ECO:0000256" key="9">
    <source>
        <dbReference type="ARBA" id="ARBA00022842"/>
    </source>
</evidence>
<gene>
    <name evidence="12 15" type="primary">dnaG</name>
    <name evidence="15" type="ORF">QCO44_10620</name>
</gene>
<organism evidence="15 16">
    <name type="scientific">Selenomonas sputigena</name>
    <dbReference type="NCBI Taxonomy" id="69823"/>
    <lineage>
        <taxon>Bacteria</taxon>
        <taxon>Bacillati</taxon>
        <taxon>Bacillota</taxon>
        <taxon>Negativicutes</taxon>
        <taxon>Selenomonadales</taxon>
        <taxon>Selenomonadaceae</taxon>
        <taxon>Selenomonas</taxon>
    </lineage>
</organism>
<dbReference type="SUPFAM" id="SSF57783">
    <property type="entry name" value="Zinc beta-ribbon"/>
    <property type="match status" value="1"/>
</dbReference>
<dbReference type="InterPro" id="IPR006171">
    <property type="entry name" value="TOPRIM_dom"/>
</dbReference>
<dbReference type="NCBIfam" id="TIGR01391">
    <property type="entry name" value="dnaG"/>
    <property type="match status" value="1"/>
</dbReference>
<dbReference type="Proteomes" id="UP001559623">
    <property type="component" value="Unassembled WGS sequence"/>
</dbReference>
<dbReference type="InterPro" id="IPR013264">
    <property type="entry name" value="DNAG_N"/>
</dbReference>
<evidence type="ECO:0000256" key="8">
    <source>
        <dbReference type="ARBA" id="ARBA00022833"/>
    </source>
</evidence>
<comment type="subunit">
    <text evidence="12">Monomer. Interacts with DnaB.</text>
</comment>
<dbReference type="Gene3D" id="3.40.1360.10">
    <property type="match status" value="1"/>
</dbReference>
<dbReference type="RefSeq" id="WP_368847793.1">
    <property type="nucleotide sequence ID" value="NZ_CP194411.1"/>
</dbReference>
<comment type="catalytic activity">
    <reaction evidence="12">
        <text>ssDNA + n NTP = ssDNA/pppN(pN)n-1 hybrid + (n-1) diphosphate.</text>
        <dbReference type="EC" id="2.7.7.101"/>
    </reaction>
</comment>
<keyword evidence="6 12" id="KW-0479">Metal-binding</keyword>
<comment type="cofactor">
    <cofactor evidence="12 13">
        <name>Zn(2+)</name>
        <dbReference type="ChEBI" id="CHEBI:29105"/>
    </cofactor>
    <text evidence="12 13">Binds 1 zinc ion per monomer.</text>
</comment>
<keyword evidence="1 12" id="KW-0240">DNA-directed RNA polymerase</keyword>
<accession>A0ABV3X925</accession>
<evidence type="ECO:0000256" key="13">
    <source>
        <dbReference type="PIRNR" id="PIRNR002811"/>
    </source>
</evidence>
<comment type="domain">
    <text evidence="12">Contains an N-terminal zinc-binding domain, a central core domain that contains the primase activity, and a C-terminal DnaB-binding domain.</text>
</comment>
<dbReference type="PROSITE" id="PS50880">
    <property type="entry name" value="TOPRIM"/>
    <property type="match status" value="1"/>
</dbReference>
<reference evidence="15 16" key="1">
    <citation type="submission" date="2023-04" db="EMBL/GenBank/DDBJ databases">
        <title>Genome Sequence of Selenomonas sputigena ATCC 33150.</title>
        <authorList>
            <person name="Miller D.P."/>
            <person name="Anvari S."/>
            <person name="Polson S.W."/>
            <person name="Macdonald M."/>
            <person name="Mcdowell J.V."/>
        </authorList>
    </citation>
    <scope>NUCLEOTIDE SEQUENCE [LARGE SCALE GENOMIC DNA]</scope>
    <source>
        <strain evidence="15 16">ATCC 33150</strain>
    </source>
</reference>
<dbReference type="PIRSF" id="PIRSF002811">
    <property type="entry name" value="DnaG"/>
    <property type="match status" value="1"/>
</dbReference>
<dbReference type="Pfam" id="PF13155">
    <property type="entry name" value="Toprim_2"/>
    <property type="match status" value="1"/>
</dbReference>
<comment type="caution">
    <text evidence="15">The sequence shown here is derived from an EMBL/GenBank/DDBJ whole genome shotgun (WGS) entry which is preliminary data.</text>
</comment>
<evidence type="ECO:0000256" key="1">
    <source>
        <dbReference type="ARBA" id="ARBA00022478"/>
    </source>
</evidence>
<name>A0ABV3X925_9FIRM</name>
<dbReference type="InterPro" id="IPR037068">
    <property type="entry name" value="DNA_primase_core_N_sf"/>
</dbReference>
<evidence type="ECO:0000256" key="7">
    <source>
        <dbReference type="ARBA" id="ARBA00022771"/>
    </source>
</evidence>
<evidence type="ECO:0000256" key="5">
    <source>
        <dbReference type="ARBA" id="ARBA00022705"/>
    </source>
</evidence>
<dbReference type="EMBL" id="JARVLH010000007">
    <property type="protein sequence ID" value="MEX5286077.1"/>
    <property type="molecule type" value="Genomic_DNA"/>
</dbReference>
<dbReference type="Pfam" id="PF10410">
    <property type="entry name" value="DnaB_bind"/>
    <property type="match status" value="1"/>
</dbReference>
<dbReference type="InterPro" id="IPR050219">
    <property type="entry name" value="DnaG_primase"/>
</dbReference>
<protein>
    <recommendedName>
        <fullName evidence="12 13">DNA primase</fullName>
        <ecNumber evidence="12">2.7.7.101</ecNumber>
    </recommendedName>
</protein>
<keyword evidence="3 12" id="KW-0808">Transferase</keyword>
<dbReference type="InterPro" id="IPR036977">
    <property type="entry name" value="DNA_primase_Znf_CHC2"/>
</dbReference>
<keyword evidence="8 12" id="KW-0862">Zinc</keyword>
<dbReference type="InterPro" id="IPR006295">
    <property type="entry name" value="DNA_primase_DnaG"/>
</dbReference>
<evidence type="ECO:0000259" key="14">
    <source>
        <dbReference type="PROSITE" id="PS50880"/>
    </source>
</evidence>
<evidence type="ECO:0000313" key="15">
    <source>
        <dbReference type="EMBL" id="MEX5286077.1"/>
    </source>
</evidence>
<dbReference type="PANTHER" id="PTHR30313:SF2">
    <property type="entry name" value="DNA PRIMASE"/>
    <property type="match status" value="1"/>
</dbReference>
<dbReference type="InterPro" id="IPR030846">
    <property type="entry name" value="DnaG_bac"/>
</dbReference>
<keyword evidence="7 12" id="KW-0863">Zinc-finger</keyword>
<keyword evidence="9" id="KW-0460">Magnesium</keyword>
<dbReference type="HAMAP" id="MF_00974">
    <property type="entry name" value="DNA_primase_DnaG"/>
    <property type="match status" value="1"/>
</dbReference>
<evidence type="ECO:0000256" key="12">
    <source>
        <dbReference type="HAMAP-Rule" id="MF_00974"/>
    </source>
</evidence>
<feature type="domain" description="Toprim" evidence="14">
    <location>
        <begin position="261"/>
        <end position="342"/>
    </location>
</feature>
<sequence>MKNEALDAFVERVRSEADIVSVVSSYVALKKKGNRYWGCCPFHHENTPSFSVVPEQGFFYCFGCHAGGNVFKFLSLIENISYFEAIKFQAEKLNIPLPARERTPAQIAHDEKVEALRRVHEMAQAFFHNCLTKTRYGAPAKAYLMGRGVDAAVIEAFGIGYAPPAWDKLVKAFGKRGIAPTLLVESGLAVKRAKGEGYYDRFRDRVIIPIRDARGRVVAFGGRVLSDGQPKYLNSPETVVFNKRFLLFGLDRAHRAITRAGFSIVVEGYMDAISVAAAGIENVVASLGTSFTMEQCKLLTRYAPEIRFCYDSDAAGQEATLRALSIARAAGAAVKVLRVPEGKDPDEFIRNNGAAAFKTLVEEAVPLVEYRLARVLETADRESLQGRLDALSALLPVLGEIRSPAELNSYVLRVARDLTLDEGLVRAEIGRVAGSLSQPASARETTRRAFRKVDDALRRAGRIVLRTAWQDAGATEHIASLVPFETFPVKEQAEVLAWMHGLYLAGEIPTDVRAQAELSEEASAELSRALVEEAGGETPRLLEAYEDAMHQLRKAHLAQLYEEHTRRADRWEQENDARFLQELEEIQRIKNEMEGL</sequence>
<keyword evidence="2 12" id="KW-0639">Primosome</keyword>
<dbReference type="Gene3D" id="3.90.580.10">
    <property type="entry name" value="Zinc finger, CHC2-type domain"/>
    <property type="match status" value="1"/>
</dbReference>
<dbReference type="InterPro" id="IPR002694">
    <property type="entry name" value="Znf_CHC2"/>
</dbReference>
<dbReference type="Gene3D" id="3.90.980.10">
    <property type="entry name" value="DNA primase, catalytic core, N-terminal domain"/>
    <property type="match status" value="1"/>
</dbReference>
<dbReference type="EC" id="2.7.7.101" evidence="12"/>
<evidence type="ECO:0000256" key="3">
    <source>
        <dbReference type="ARBA" id="ARBA00022679"/>
    </source>
</evidence>
<keyword evidence="16" id="KW-1185">Reference proteome</keyword>
<dbReference type="Pfam" id="PF01807">
    <property type="entry name" value="Zn_ribbon_DnaG"/>
    <property type="match status" value="1"/>
</dbReference>
<evidence type="ECO:0000313" key="16">
    <source>
        <dbReference type="Proteomes" id="UP001559623"/>
    </source>
</evidence>
<keyword evidence="11 12" id="KW-0804">Transcription</keyword>
<comment type="similarity">
    <text evidence="12 13">Belongs to the DnaG primase family.</text>
</comment>
<dbReference type="Pfam" id="PF08275">
    <property type="entry name" value="DNAG_N"/>
    <property type="match status" value="1"/>
</dbReference>
<feature type="zinc finger region" description="CHC2-type" evidence="12">
    <location>
        <begin position="40"/>
        <end position="64"/>
    </location>
</feature>
<dbReference type="SMART" id="SM00400">
    <property type="entry name" value="ZnF_CHCC"/>
    <property type="match status" value="1"/>
</dbReference>
<dbReference type="PANTHER" id="PTHR30313">
    <property type="entry name" value="DNA PRIMASE"/>
    <property type="match status" value="1"/>
</dbReference>
<keyword evidence="5 12" id="KW-0235">DNA replication</keyword>